<protein>
    <submittedName>
        <fullName evidence="1">Uncharacterized protein</fullName>
    </submittedName>
</protein>
<accession>A0A318YIM8</accession>
<keyword evidence="2" id="KW-1185">Reference proteome</keyword>
<feature type="non-terminal residue" evidence="1">
    <location>
        <position position="210"/>
    </location>
</feature>
<dbReference type="Proteomes" id="UP000247647">
    <property type="component" value="Unassembled WGS sequence"/>
</dbReference>
<name>A0A318YIM8_ASPNB</name>
<dbReference type="AlphaFoldDB" id="A0A318YIM8"/>
<dbReference type="EMBL" id="KZ821535">
    <property type="protein sequence ID" value="PYH28188.1"/>
    <property type="molecule type" value="Genomic_DNA"/>
</dbReference>
<dbReference type="OrthoDB" id="4482003at2759"/>
<organism evidence="1 2">
    <name type="scientific">Aspergillus neoniger (strain CBS 115656)</name>
    <dbReference type="NCBI Taxonomy" id="1448310"/>
    <lineage>
        <taxon>Eukaryota</taxon>
        <taxon>Fungi</taxon>
        <taxon>Dikarya</taxon>
        <taxon>Ascomycota</taxon>
        <taxon>Pezizomycotina</taxon>
        <taxon>Eurotiomycetes</taxon>
        <taxon>Eurotiomycetidae</taxon>
        <taxon>Eurotiales</taxon>
        <taxon>Aspergillaceae</taxon>
        <taxon>Aspergillus</taxon>
        <taxon>Aspergillus subgen. Circumdati</taxon>
    </lineage>
</organism>
<gene>
    <name evidence="1" type="ORF">BO87DRAFT_322820</name>
</gene>
<evidence type="ECO:0000313" key="1">
    <source>
        <dbReference type="EMBL" id="PYH28188.1"/>
    </source>
</evidence>
<sequence>MNQNGRTLDGKPPSILPDLRDQLTGKEDFEAWQFEVYNKLRVLYCAPMIDITIPRPAATSANYQLWEDWSVFISSWLTGQISREISTKLRGKNAKNYYADETFDEIRKIVLGKGFSKHKIVASKLYKMRRNQYSTVPQYIDSFRETFDLAQRLACGYPAYFAAIVLLTNIRSDLPGWCDIIEKQLDGFDNSKFTDSQFYELCIEASEKAE</sequence>
<dbReference type="RefSeq" id="XP_025473666.1">
    <property type="nucleotide sequence ID" value="XM_025619999.1"/>
</dbReference>
<reference evidence="1" key="1">
    <citation type="submission" date="2016-12" db="EMBL/GenBank/DDBJ databases">
        <title>The genomes of Aspergillus section Nigri reveals drivers in fungal speciation.</title>
        <authorList>
            <consortium name="DOE Joint Genome Institute"/>
            <person name="Vesth T.C."/>
            <person name="Nybo J."/>
            <person name="Theobald S."/>
            <person name="Brandl J."/>
            <person name="Frisvad J.C."/>
            <person name="Nielsen K.F."/>
            <person name="Lyhne E.K."/>
            <person name="Kogle M.E."/>
            <person name="Kuo A."/>
            <person name="Riley R."/>
            <person name="Clum A."/>
            <person name="Nolan M."/>
            <person name="Lipzen A."/>
            <person name="Salamov A."/>
            <person name="Henrissat B."/>
            <person name="Wiebenga A."/>
            <person name="De Vries R.P."/>
            <person name="Grigoriev I.V."/>
            <person name="Mortensen U.H."/>
            <person name="Andersen M.R."/>
            <person name="Baker S.E."/>
        </authorList>
    </citation>
    <scope>NUCLEOTIDE SEQUENCE [LARGE SCALE GENOMIC DNA]</scope>
    <source>
        <strain evidence="1">CBS 115656</strain>
    </source>
</reference>
<dbReference type="GeneID" id="37122455"/>
<evidence type="ECO:0000313" key="2">
    <source>
        <dbReference type="Proteomes" id="UP000247647"/>
    </source>
</evidence>
<proteinExistence type="predicted"/>